<evidence type="ECO:0000256" key="3">
    <source>
        <dbReference type="ARBA" id="ARBA00012513"/>
    </source>
</evidence>
<keyword evidence="7" id="KW-0227">DNA damage</keyword>
<accession>A0A9W8BHL5</accession>
<dbReference type="GO" id="GO:0006281">
    <property type="term" value="P:DNA repair"/>
    <property type="evidence" value="ECO:0007669"/>
    <property type="project" value="UniProtKB-KW"/>
</dbReference>
<dbReference type="InterPro" id="IPR057564">
    <property type="entry name" value="HEAT_ATR"/>
</dbReference>
<dbReference type="GO" id="GO:0000723">
    <property type="term" value="P:telomere maintenance"/>
    <property type="evidence" value="ECO:0007669"/>
    <property type="project" value="TreeGrafter"/>
</dbReference>
<dbReference type="Pfam" id="PF02260">
    <property type="entry name" value="FATC"/>
    <property type="match status" value="1"/>
</dbReference>
<dbReference type="SUPFAM" id="SSF48371">
    <property type="entry name" value="ARM repeat"/>
    <property type="match status" value="2"/>
</dbReference>
<dbReference type="Pfam" id="PF08064">
    <property type="entry name" value="UME"/>
    <property type="match status" value="1"/>
</dbReference>
<feature type="domain" description="PI3K/PI4K catalytic" evidence="15">
    <location>
        <begin position="2157"/>
        <end position="2468"/>
    </location>
</feature>
<dbReference type="InterPro" id="IPR036940">
    <property type="entry name" value="PI3/4_kinase_cat_sf"/>
</dbReference>
<organism evidence="18 19">
    <name type="scientific">Coemansia thaxteri</name>
    <dbReference type="NCBI Taxonomy" id="2663907"/>
    <lineage>
        <taxon>Eukaryota</taxon>
        <taxon>Fungi</taxon>
        <taxon>Fungi incertae sedis</taxon>
        <taxon>Zoopagomycota</taxon>
        <taxon>Kickxellomycotina</taxon>
        <taxon>Kickxellomycetes</taxon>
        <taxon>Kickxellales</taxon>
        <taxon>Kickxellaceae</taxon>
        <taxon>Coemansia</taxon>
    </lineage>
</organism>
<dbReference type="InterPro" id="IPR018936">
    <property type="entry name" value="PI3/4_kinase_CS"/>
</dbReference>
<evidence type="ECO:0000256" key="4">
    <source>
        <dbReference type="ARBA" id="ARBA00022527"/>
    </source>
</evidence>
<feature type="region of interest" description="Disordered" evidence="14">
    <location>
        <begin position="1216"/>
        <end position="1241"/>
    </location>
</feature>
<comment type="catalytic activity">
    <reaction evidence="12">
        <text>L-threonyl-[protein] + ATP = O-phospho-L-threonyl-[protein] + ADP + H(+)</text>
        <dbReference type="Rhea" id="RHEA:46608"/>
        <dbReference type="Rhea" id="RHEA-COMP:11060"/>
        <dbReference type="Rhea" id="RHEA-COMP:11605"/>
        <dbReference type="ChEBI" id="CHEBI:15378"/>
        <dbReference type="ChEBI" id="CHEBI:30013"/>
        <dbReference type="ChEBI" id="CHEBI:30616"/>
        <dbReference type="ChEBI" id="CHEBI:61977"/>
        <dbReference type="ChEBI" id="CHEBI:456216"/>
        <dbReference type="EC" id="2.7.11.1"/>
    </reaction>
</comment>
<dbReference type="SMART" id="SM01343">
    <property type="entry name" value="FATC"/>
    <property type="match status" value="1"/>
</dbReference>
<dbReference type="Pfam" id="PF23593">
    <property type="entry name" value="HEAT_ATR"/>
    <property type="match status" value="1"/>
</dbReference>
<dbReference type="GO" id="GO:0000077">
    <property type="term" value="P:DNA damage checkpoint signaling"/>
    <property type="evidence" value="ECO:0007669"/>
    <property type="project" value="TreeGrafter"/>
</dbReference>
<evidence type="ECO:0000259" key="16">
    <source>
        <dbReference type="PROSITE" id="PS51189"/>
    </source>
</evidence>
<dbReference type="PROSITE" id="PS50290">
    <property type="entry name" value="PI3_4_KINASE_3"/>
    <property type="match status" value="1"/>
</dbReference>
<dbReference type="PANTHER" id="PTHR11139">
    <property type="entry name" value="ATAXIA TELANGIECTASIA MUTATED ATM -RELATED"/>
    <property type="match status" value="1"/>
</dbReference>
<reference evidence="18" key="1">
    <citation type="submission" date="2022-07" db="EMBL/GenBank/DDBJ databases">
        <title>Phylogenomic reconstructions and comparative analyses of Kickxellomycotina fungi.</title>
        <authorList>
            <person name="Reynolds N.K."/>
            <person name="Stajich J.E."/>
            <person name="Barry K."/>
            <person name="Grigoriev I.V."/>
            <person name="Crous P."/>
            <person name="Smith M.E."/>
        </authorList>
    </citation>
    <scope>NUCLEOTIDE SEQUENCE</scope>
    <source>
        <strain evidence="18">IMI 214461</strain>
    </source>
</reference>
<dbReference type="InterPro" id="IPR000403">
    <property type="entry name" value="PI3/4_kinase_cat_dom"/>
</dbReference>
<dbReference type="Pfam" id="PF02259">
    <property type="entry name" value="FAT"/>
    <property type="match status" value="1"/>
</dbReference>
<dbReference type="GO" id="GO:0005694">
    <property type="term" value="C:chromosome"/>
    <property type="evidence" value="ECO:0007669"/>
    <property type="project" value="TreeGrafter"/>
</dbReference>
<keyword evidence="5" id="KW-0808">Transferase</keyword>
<keyword evidence="6" id="KW-0547">Nucleotide-binding</keyword>
<feature type="domain" description="FAT" evidence="16">
    <location>
        <begin position="1330"/>
        <end position="2014"/>
    </location>
</feature>
<dbReference type="InterPro" id="IPR003151">
    <property type="entry name" value="PIK-rel_kinase_FAT"/>
</dbReference>
<dbReference type="Pfam" id="PF25030">
    <property type="entry name" value="M-HEAT_ATR"/>
    <property type="match status" value="1"/>
</dbReference>
<dbReference type="InterPro" id="IPR011009">
    <property type="entry name" value="Kinase-like_dom_sf"/>
</dbReference>
<evidence type="ECO:0000259" key="17">
    <source>
        <dbReference type="PROSITE" id="PS51190"/>
    </source>
</evidence>
<dbReference type="GO" id="GO:0005524">
    <property type="term" value="F:ATP binding"/>
    <property type="evidence" value="ECO:0007669"/>
    <property type="project" value="UniProtKB-KW"/>
</dbReference>
<feature type="compositionally biased region" description="Acidic residues" evidence="14">
    <location>
        <begin position="1217"/>
        <end position="1227"/>
    </location>
</feature>
<dbReference type="SMART" id="SM00146">
    <property type="entry name" value="PI3Kc"/>
    <property type="match status" value="1"/>
</dbReference>
<evidence type="ECO:0000256" key="8">
    <source>
        <dbReference type="ARBA" id="ARBA00022777"/>
    </source>
</evidence>
<dbReference type="InterPro" id="IPR016024">
    <property type="entry name" value="ARM-type_fold"/>
</dbReference>
<dbReference type="InterPro" id="IPR050517">
    <property type="entry name" value="DDR_Repair_Kinase"/>
</dbReference>
<comment type="subcellular location">
    <subcellularLocation>
        <location evidence="1">Nucleus</location>
    </subcellularLocation>
</comment>
<evidence type="ECO:0000256" key="2">
    <source>
        <dbReference type="ARBA" id="ARBA00010769"/>
    </source>
</evidence>
<dbReference type="Proteomes" id="UP001150907">
    <property type="component" value="Unassembled WGS sequence"/>
</dbReference>
<evidence type="ECO:0000313" key="19">
    <source>
        <dbReference type="Proteomes" id="UP001150907"/>
    </source>
</evidence>
<evidence type="ECO:0000256" key="6">
    <source>
        <dbReference type="ARBA" id="ARBA00022741"/>
    </source>
</evidence>
<evidence type="ECO:0000256" key="11">
    <source>
        <dbReference type="ARBA" id="ARBA00023242"/>
    </source>
</evidence>
<comment type="similarity">
    <text evidence="2">Belongs to the PI3/PI4-kinase family. ATM subfamily.</text>
</comment>
<feature type="compositionally biased region" description="Polar residues" evidence="14">
    <location>
        <begin position="686"/>
        <end position="695"/>
    </location>
</feature>
<sequence>MDVAVQLVQGLKRLQLLDTPFARQSFEQHYSDVLSYVGNVMDRIKLVDTTSDADNSAMAMFTDVYQFLIEIIARHTEKTKTPSRTLSVLRDHELALLALPLALEHLRSLGSAGDSGLPASFASLVPSSDRSMLWAIAEPNAATSLGAILMADSIYLDEFTPWLVSVYTWCLSKTSAPKMRLAAWSMFPIFCLHMEQRGCDGYAAVSGSSRVTIDDAPHLLEVVSNAVGYLACARAGCLQLKLVEPATSQDQDGIESMAACVLRHIASTDPASSGRHSGCRNIFQLYHCTVCDSSMADQESCSHQTIPNAGSKLQAVSLSGWLPYWFIASSRQDEVTSVQFLRGVCRFVRHAPPEDATLKSSPLGLGTVRRLASSNREVRLAAADAVLAYSRPSRSDSGNVGELRRINRAETMRALVKLAQDIKEPSIVEETLQLVAGGVGCACELQESTLGEVLLFLLEYYCRDNVFLRAVAMEQLLLVAQEHGISLTRLLSAFAGSIACTLACTLAQQSPRSFVHCMQILETTPKQFLRQHQDVILPHLVASGNEAALKNVAGILDVQLPVLCINQAPVVFVKIFLMDDQLMHEAMLRFVRLISSGSGVNADQVEVNIPSLLRSCSVKLIFNLILSLGEEDGVLRRRARSALLTVQHILASTGLDATHGVSTIVQKSVDNLKGVASNHSPKAGNDPQQQQHQSSSELADFLSQHILGVLAYVNELLRDSETFAGSNKMDNVVAHHQQQRKRMVLRAIGELTTLLGPRSMPFTTNIVASLTPPLDGPLADAALHTWGILAENLSLSILSADQLNSLIVPLLTTFVTSDETTRRGAASTVNRVVKLHEKAVEQHFMRLCPIPNESLLTESYEVMQRLLKAQPLVSRIMHLARLLKTKDATIVMCASNELDSLIRQNEKTFGRWKQRLAPGLNGGRLALDEHLTHSSEGESEAQLIASTVDALKLACSVSGRLAGIAAASCAACMAAIGAVSGHAQESASRSRLLTAGANSSGHTSTTFYDVRDSDGQMDIIVRLIIDHLSLTFASAPSPGVQTCAAYTIQELMRHIGFTSDLLCADRGDKRGASLASVPATGKPNRRDAVKRPQLSAREQTLCAMWGALPPDVVEIIKPLLDTKYAIQQSGRPAVGAKHPRVPCVLRAASHVVWLRLIVVELINALPSKSMYSVFKLCTSAMKEGSVDMLMFLLPQVAYQHCLLAASKGHGFTKPILIDDEDDDDDSDTGNGRAGSEGGSKLLDENTSIIGEEIKAIFSSSSDSITMAADQWRLCKEAALDLLDSLSNHLREQQASRINNKRGARKDAKLANTTPEEQAVLSLMESVPSGLIAQAAASCLQYERALLHTEVSLREGQFGKHPTLFGNVDDAAVAAIQELYFSMGDADGVAGAASCRKQTDLKLSIRKYEIEGNWSHALIGHESLLRSQPENEEYQRGWISCLQKMGQWEGAWAASKELFQSGSAREGDPQLGAACFAAAWRLGKWDWVLSAVGKETQEAELTTSAGSWGARNALPAFDALNSALLLRISRDISSDMQKLVQPLQLRASAFAGHGSASSVLGCPMEELSSLAFRAVGRGIAETATFRKQAFSSLIAPAGIHDAQHDVHAHMLGDIALFARHVGDFGSGASGRTGRLSGALSTLAEQWRTRVSYLPAAYAVQEPVLALHARLYDMVLSKCASQASDADRGACTDIIMRQVVRTHLQAAQLARLAGFRATALGILTHGELTCTATPALLAPLQIEHAQILWDEGFVADAMSAIGRVADRLWAKLSSQDDSDLCAETTFTADSGLMSSGSQAADVDAVASRPHSSADVDDTKAAFAKASLLLSRWQEDTNAVSTAALLARYERIVRVQESDKVHYALGHLYDSLFTSLSEKDSSRTSKPQQDHRCLQLASLQYYVIRHYGRAVIYSLRYLFQALPRLLTVWLDFGAQVAQPAEAKNKRLVERFNTTNRAMGNIAKRLQTYAFLVVLSQLVSRICHVHSEVFGVLESIILGVLELYPQQALWQLMGVQRSTYAARSERCNVILAKARSSQGAEAMGAAAGRGRGRGVGVGGLIQQASKLTDMLLGLCNAVPPARTVTAMHMSKDFKQLLRSTPLDIIVPLERCLVPTLPDASSGAENELALSLPLGGAPAHSAAQRAMLHQPFSSDLPTISSFADEIEVMSSLQRPKRITMRGSDGREYSFLCKPKDDLRKDARLMEFNSMINQLLASNAQARKRRLRIRTYAVVPLNEECGLIQWVAPTTGVRHVLLRLYKAHGVAISIPQVKAILEKTSPSPEQLFTGTLLPLFPSVLHEWFLQSFPDPPRWLESRTNFTRSAAVMSMVGHILGLGDRHCENILLDESTGAVLHVDFNCLFEKGLALEKPERVPFRLTHNMVDAMGVMGYEGAFRKTCEMTLSLLREHRDALMSVLESFLHDPLVEWSKRATRSSRAPGAKEPSASAQPNEHAARSLHTIDRKLQGILQGIVPLSVEGQVDELIREATDPKRLFQMYIGWAAYM</sequence>
<keyword evidence="10" id="KW-0234">DNA repair</keyword>
<dbReference type="PANTHER" id="PTHR11139:SF125">
    <property type="entry name" value="SERINE_THREONINE-PROTEIN KINASE MEC1"/>
    <property type="match status" value="1"/>
</dbReference>
<dbReference type="Pfam" id="PF00454">
    <property type="entry name" value="PI3_PI4_kinase"/>
    <property type="match status" value="1"/>
</dbReference>
<name>A0A9W8BHL5_9FUNG</name>
<dbReference type="EC" id="2.7.11.1" evidence="3"/>
<dbReference type="InterPro" id="IPR003152">
    <property type="entry name" value="FATC_dom"/>
</dbReference>
<keyword evidence="8" id="KW-0418">Kinase</keyword>
<dbReference type="PROSITE" id="PS00916">
    <property type="entry name" value="PI3_4_KINASE_2"/>
    <property type="match status" value="1"/>
</dbReference>
<evidence type="ECO:0000259" key="15">
    <source>
        <dbReference type="PROSITE" id="PS50290"/>
    </source>
</evidence>
<dbReference type="SUPFAM" id="SSF56112">
    <property type="entry name" value="Protein kinase-like (PK-like)"/>
    <property type="match status" value="1"/>
</dbReference>
<evidence type="ECO:0000256" key="7">
    <source>
        <dbReference type="ARBA" id="ARBA00022763"/>
    </source>
</evidence>
<evidence type="ECO:0000256" key="12">
    <source>
        <dbReference type="ARBA" id="ARBA00047899"/>
    </source>
</evidence>
<dbReference type="Gene3D" id="1.10.1070.11">
    <property type="entry name" value="Phosphatidylinositol 3-/4-kinase, catalytic domain"/>
    <property type="match status" value="1"/>
</dbReference>
<protein>
    <recommendedName>
        <fullName evidence="3">non-specific serine/threonine protein kinase</fullName>
        <ecNumber evidence="3">2.7.11.1</ecNumber>
    </recommendedName>
</protein>
<comment type="caution">
    <text evidence="18">The sequence shown here is derived from an EMBL/GenBank/DDBJ whole genome shotgun (WGS) entry which is preliminary data.</text>
</comment>
<dbReference type="OrthoDB" id="381190at2759"/>
<dbReference type="GO" id="GO:0004674">
    <property type="term" value="F:protein serine/threonine kinase activity"/>
    <property type="evidence" value="ECO:0007669"/>
    <property type="project" value="UniProtKB-KW"/>
</dbReference>
<dbReference type="PROSITE" id="PS51190">
    <property type="entry name" value="FATC"/>
    <property type="match status" value="1"/>
</dbReference>
<dbReference type="PROSITE" id="PS51189">
    <property type="entry name" value="FAT"/>
    <property type="match status" value="1"/>
</dbReference>
<dbReference type="CDD" id="cd00892">
    <property type="entry name" value="PIKKc_ATR"/>
    <property type="match status" value="1"/>
</dbReference>
<dbReference type="InterPro" id="IPR056802">
    <property type="entry name" value="ATR-like_M-HEAT"/>
</dbReference>
<evidence type="ECO:0000256" key="9">
    <source>
        <dbReference type="ARBA" id="ARBA00022840"/>
    </source>
</evidence>
<evidence type="ECO:0000256" key="5">
    <source>
        <dbReference type="ARBA" id="ARBA00022679"/>
    </source>
</evidence>
<evidence type="ECO:0000256" key="14">
    <source>
        <dbReference type="SAM" id="MobiDB-lite"/>
    </source>
</evidence>
<evidence type="ECO:0000256" key="1">
    <source>
        <dbReference type="ARBA" id="ARBA00004123"/>
    </source>
</evidence>
<evidence type="ECO:0000256" key="13">
    <source>
        <dbReference type="ARBA" id="ARBA00048679"/>
    </source>
</evidence>
<dbReference type="GO" id="GO:0005634">
    <property type="term" value="C:nucleus"/>
    <property type="evidence" value="ECO:0007669"/>
    <property type="project" value="UniProtKB-SubCell"/>
</dbReference>
<gene>
    <name evidence="18" type="ORF">H4R26_000983</name>
</gene>
<dbReference type="Gene3D" id="3.30.1010.10">
    <property type="entry name" value="Phosphatidylinositol 3-kinase Catalytic Subunit, Chain A, domain 4"/>
    <property type="match status" value="1"/>
</dbReference>
<proteinExistence type="inferred from homology"/>
<feature type="region of interest" description="Disordered" evidence="14">
    <location>
        <begin position="1073"/>
        <end position="1092"/>
    </location>
</feature>
<evidence type="ECO:0000313" key="18">
    <source>
        <dbReference type="EMBL" id="KAJ2007090.1"/>
    </source>
</evidence>
<keyword evidence="9" id="KW-0067">ATP-binding</keyword>
<keyword evidence="19" id="KW-1185">Reference proteome</keyword>
<keyword evidence="11" id="KW-0539">Nucleus</keyword>
<keyword evidence="4" id="KW-0723">Serine/threonine-protein kinase</keyword>
<feature type="region of interest" description="Disordered" evidence="14">
    <location>
        <begin position="2427"/>
        <end position="2451"/>
    </location>
</feature>
<evidence type="ECO:0000256" key="10">
    <source>
        <dbReference type="ARBA" id="ARBA00023204"/>
    </source>
</evidence>
<dbReference type="InterPro" id="IPR012993">
    <property type="entry name" value="UME"/>
</dbReference>
<dbReference type="InterPro" id="IPR014009">
    <property type="entry name" value="PIK_FAT"/>
</dbReference>
<feature type="domain" description="FATC" evidence="17">
    <location>
        <begin position="2468"/>
        <end position="2500"/>
    </location>
</feature>
<comment type="catalytic activity">
    <reaction evidence="13">
        <text>L-seryl-[protein] + ATP = O-phospho-L-seryl-[protein] + ADP + H(+)</text>
        <dbReference type="Rhea" id="RHEA:17989"/>
        <dbReference type="Rhea" id="RHEA-COMP:9863"/>
        <dbReference type="Rhea" id="RHEA-COMP:11604"/>
        <dbReference type="ChEBI" id="CHEBI:15378"/>
        <dbReference type="ChEBI" id="CHEBI:29999"/>
        <dbReference type="ChEBI" id="CHEBI:30616"/>
        <dbReference type="ChEBI" id="CHEBI:83421"/>
        <dbReference type="ChEBI" id="CHEBI:456216"/>
        <dbReference type="EC" id="2.7.11.1"/>
    </reaction>
</comment>
<dbReference type="EMBL" id="JANBQF010000037">
    <property type="protein sequence ID" value="KAJ2007090.1"/>
    <property type="molecule type" value="Genomic_DNA"/>
</dbReference>
<feature type="region of interest" description="Disordered" evidence="14">
    <location>
        <begin position="675"/>
        <end position="695"/>
    </location>
</feature>